<evidence type="ECO:0000313" key="2">
    <source>
        <dbReference type="Proteomes" id="UP000243670"/>
    </source>
</evidence>
<geneLocation type="nucleomorph" evidence="1"/>
<dbReference type="AlphaFoldDB" id="A0A060D769"/>
<protein>
    <submittedName>
        <fullName evidence="1">Uncharacterized protein</fullName>
    </submittedName>
</protein>
<accession>A0A060D769</accession>
<dbReference type="EMBL" id="CP006628">
    <property type="protein sequence ID" value="AIB09796.1"/>
    <property type="molecule type" value="Genomic_DNA"/>
</dbReference>
<dbReference type="Proteomes" id="UP000243670">
    <property type="component" value="Nucleomorph 2"/>
</dbReference>
<sequence>MVKQVILILSQFLDNILYTKLEQILNKKNIRYISLNYEVLISKNINNNSNKSSNGKSFINKTSFMDLFENSDNIYLKKKLLSLWFSQNQNKLHSKDILILHTVSNIENLEENDVLIHLHDYTAIKNSTYRIIFHMNYRFIKNPYYLLTCILKLLLIQKKIRNSIYVYLENYYNITNDQKNTIPDIKSIHELFRELILQYPSIYKPVSHLLILLEKKLFKKSKIPVLKNLHDIINNNYKNVYN</sequence>
<evidence type="ECO:0000313" key="1">
    <source>
        <dbReference type="EMBL" id="AIB09796.1"/>
    </source>
</evidence>
<organism evidence="1 2">
    <name type="scientific">Lotharella oceanica</name>
    <dbReference type="NCBI Taxonomy" id="641309"/>
    <lineage>
        <taxon>Eukaryota</taxon>
        <taxon>Sar</taxon>
        <taxon>Rhizaria</taxon>
        <taxon>Cercozoa</taxon>
        <taxon>Chlorarachniophyceae</taxon>
        <taxon>Lotharella</taxon>
    </lineage>
</organism>
<gene>
    <name evidence="1" type="ORF">M951_chr299</name>
</gene>
<proteinExistence type="predicted"/>
<keyword evidence="1" id="KW-0542">Nucleomorph</keyword>
<reference evidence="1 2" key="1">
    <citation type="journal article" date="2014" name="BMC Genomics">
        <title>Nucleomorph and plastid genome sequences of the chlorarachniophyte Lotharella oceanica: convergent reductive evolution and frequent recombination in nucleomorph-bearing algae.</title>
        <authorList>
            <person name="Tanifuji G."/>
            <person name="Onodera N.T."/>
            <person name="Brown M.W."/>
            <person name="Curtis B.A."/>
            <person name="Roger A.J."/>
            <person name="Ka-Shu Wong G."/>
            <person name="Melkonian M."/>
            <person name="Archibald J.M."/>
        </authorList>
    </citation>
    <scope>NUCLEOTIDE SEQUENCE [LARGE SCALE GENOMIC DNA]</scope>
    <source>
        <strain evidence="1 2">CCMP622</strain>
    </source>
</reference>
<name>A0A060D769_9EUKA</name>